<evidence type="ECO:0000259" key="1">
    <source>
        <dbReference type="Pfam" id="PF03033"/>
    </source>
</evidence>
<comment type="caution">
    <text evidence="3">The sequence shown here is derived from an EMBL/GenBank/DDBJ whole genome shotgun (WGS) entry which is preliminary data.</text>
</comment>
<feature type="domain" description="Glycosyltransferase family 28 N-terminal" evidence="1">
    <location>
        <begin position="3"/>
        <end position="133"/>
    </location>
</feature>
<evidence type="ECO:0000313" key="4">
    <source>
        <dbReference type="Proteomes" id="UP000252770"/>
    </source>
</evidence>
<dbReference type="GO" id="GO:0033072">
    <property type="term" value="P:vancomycin biosynthetic process"/>
    <property type="evidence" value="ECO:0007669"/>
    <property type="project" value="UniProtKB-ARBA"/>
</dbReference>
<evidence type="ECO:0000259" key="2">
    <source>
        <dbReference type="Pfam" id="PF06722"/>
    </source>
</evidence>
<feature type="domain" description="Erythromycin biosynthesis protein CIII-like C-terminal" evidence="2">
    <location>
        <begin position="295"/>
        <end position="409"/>
    </location>
</feature>
<dbReference type="PANTHER" id="PTHR48050">
    <property type="entry name" value="STEROL 3-BETA-GLUCOSYLTRANSFERASE"/>
    <property type="match status" value="1"/>
</dbReference>
<organism evidence="3 4">
    <name type="scientific">Desertihabitans brevis</name>
    <dbReference type="NCBI Taxonomy" id="2268447"/>
    <lineage>
        <taxon>Bacteria</taxon>
        <taxon>Bacillati</taxon>
        <taxon>Actinomycetota</taxon>
        <taxon>Actinomycetes</taxon>
        <taxon>Propionibacteriales</taxon>
        <taxon>Propionibacteriaceae</taxon>
        <taxon>Desertihabitans</taxon>
    </lineage>
</organism>
<dbReference type="Pfam" id="PF03033">
    <property type="entry name" value="Glyco_transf_28"/>
    <property type="match status" value="1"/>
</dbReference>
<dbReference type="GO" id="GO:0016758">
    <property type="term" value="F:hexosyltransferase activity"/>
    <property type="evidence" value="ECO:0007669"/>
    <property type="project" value="InterPro"/>
</dbReference>
<dbReference type="EMBL" id="QOUI01000013">
    <property type="protein sequence ID" value="RCK68135.1"/>
    <property type="molecule type" value="Genomic_DNA"/>
</dbReference>
<dbReference type="SUPFAM" id="SSF53756">
    <property type="entry name" value="UDP-Glycosyltransferase/glycogen phosphorylase"/>
    <property type="match status" value="1"/>
</dbReference>
<dbReference type="FunFam" id="3.40.50.2000:FF:000009">
    <property type="entry name" value="Sterol 3-beta-glucosyltransferase UGT80A2"/>
    <property type="match status" value="1"/>
</dbReference>
<reference evidence="3 4" key="1">
    <citation type="submission" date="2018-07" db="EMBL/GenBank/DDBJ databases">
        <title>Desertimonas flava gen. nov. sp. nov.</title>
        <authorList>
            <person name="Liu S."/>
        </authorList>
    </citation>
    <scope>NUCLEOTIDE SEQUENCE [LARGE SCALE GENOMIC DNA]</scope>
    <source>
        <strain evidence="3 4">16Sb5-5</strain>
    </source>
</reference>
<sequence length="413" mass="44358">MRVLIVTYGTEGDVRPYVALARGLQRAGHEVAVCTADSFAGLVEGAGVPLLGFGDELYRATREVMANASGVLGTLAQARVFPRLMRQGFDRQWAAAQEFRPDVVVYHPKPLAPPSIAEKLDVPAVAALPLPMYTPTTAFGSAFLPAAPRPLWPAAYWLGRVSAGAYVSVVNDFRRGLGLRPLPPWHDELVQPDGSPRHVLYPFSPQLVPRPADYPPTAHVTGYWFLDTATGYVPDERLAAFLADGRPDLYLGFGSMAFGRVREQRTAVVREALARTGLRAVVASGWGGLDPDGWPAHVLAVGSVPHDWLFERVRAVVHHGGAGTTGAGLRAGRPALVCPVLADQPFWGERLHRRGLGPEPLPAGRLTPSRLASRLGELVGRPDFAARAATVGAAVRSEDGVAEAVRVLEQVVR</sequence>
<dbReference type="AlphaFoldDB" id="A0A367YQG7"/>
<dbReference type="Gene3D" id="3.40.50.2000">
    <property type="entry name" value="Glycogen Phosphorylase B"/>
    <property type="match status" value="2"/>
</dbReference>
<dbReference type="RefSeq" id="WP_114127948.1">
    <property type="nucleotide sequence ID" value="NZ_QOUI01000013.1"/>
</dbReference>
<dbReference type="InterPro" id="IPR002213">
    <property type="entry name" value="UDP_glucos_trans"/>
</dbReference>
<dbReference type="InterPro" id="IPR050426">
    <property type="entry name" value="Glycosyltransferase_28"/>
</dbReference>
<name>A0A367YQG7_9ACTN</name>
<dbReference type="CDD" id="cd03784">
    <property type="entry name" value="GT1_Gtf-like"/>
    <property type="match status" value="1"/>
</dbReference>
<dbReference type="InterPro" id="IPR004276">
    <property type="entry name" value="GlycoTrans_28_N"/>
</dbReference>
<accession>A0A367YQG7</accession>
<gene>
    <name evidence="3" type="ORF">DT076_17225</name>
</gene>
<proteinExistence type="predicted"/>
<dbReference type="InterPro" id="IPR010610">
    <property type="entry name" value="EryCIII-like_C"/>
</dbReference>
<keyword evidence="4" id="KW-1185">Reference proteome</keyword>
<keyword evidence="3" id="KW-0808">Transferase</keyword>
<dbReference type="PANTHER" id="PTHR48050:SF13">
    <property type="entry name" value="STEROL 3-BETA-GLUCOSYLTRANSFERASE UGT80A2"/>
    <property type="match status" value="1"/>
</dbReference>
<dbReference type="Pfam" id="PF06722">
    <property type="entry name" value="EryCIII-like_C"/>
    <property type="match status" value="1"/>
</dbReference>
<dbReference type="Proteomes" id="UP000252770">
    <property type="component" value="Unassembled WGS sequence"/>
</dbReference>
<evidence type="ECO:0000313" key="3">
    <source>
        <dbReference type="EMBL" id="RCK68135.1"/>
    </source>
</evidence>
<protein>
    <submittedName>
        <fullName evidence="3">Glycosyltransferase</fullName>
    </submittedName>
</protein>
<dbReference type="GO" id="GO:0005975">
    <property type="term" value="P:carbohydrate metabolic process"/>
    <property type="evidence" value="ECO:0007669"/>
    <property type="project" value="InterPro"/>
</dbReference>
<dbReference type="GO" id="GO:0008194">
    <property type="term" value="F:UDP-glycosyltransferase activity"/>
    <property type="evidence" value="ECO:0007669"/>
    <property type="project" value="InterPro"/>
</dbReference>